<proteinExistence type="predicted"/>
<organism evidence="2 3">
    <name type="scientific">Streptomyces microflavus</name>
    <name type="common">Streptomyces lipmanii</name>
    <dbReference type="NCBI Taxonomy" id="1919"/>
    <lineage>
        <taxon>Bacteria</taxon>
        <taxon>Bacillati</taxon>
        <taxon>Actinomycetota</taxon>
        <taxon>Actinomycetes</taxon>
        <taxon>Kitasatosporales</taxon>
        <taxon>Streptomycetaceae</taxon>
        <taxon>Streptomyces</taxon>
    </lineage>
</organism>
<name>A0A7J0D794_STRMI</name>
<accession>A0A7J0D794</accession>
<dbReference type="Gene3D" id="3.90.190.20">
    <property type="entry name" value="Mur ligase, C-terminal domain"/>
    <property type="match status" value="1"/>
</dbReference>
<feature type="region of interest" description="Disordered" evidence="1">
    <location>
        <begin position="95"/>
        <end position="144"/>
    </location>
</feature>
<evidence type="ECO:0000256" key="1">
    <source>
        <dbReference type="SAM" id="MobiDB-lite"/>
    </source>
</evidence>
<gene>
    <name evidence="2" type="ORF">Smic_84910</name>
</gene>
<comment type="caution">
    <text evidence="2">The sequence shown here is derived from an EMBL/GenBank/DDBJ whole genome shotgun (WGS) entry which is preliminary data.</text>
</comment>
<evidence type="ECO:0000313" key="2">
    <source>
        <dbReference type="EMBL" id="GFN09935.1"/>
    </source>
</evidence>
<dbReference type="InterPro" id="IPR036615">
    <property type="entry name" value="Mur_ligase_C_dom_sf"/>
</dbReference>
<dbReference type="GO" id="GO:0016881">
    <property type="term" value="F:acid-amino acid ligase activity"/>
    <property type="evidence" value="ECO:0007669"/>
    <property type="project" value="InterPro"/>
</dbReference>
<dbReference type="EMBL" id="BLWD01000003">
    <property type="protein sequence ID" value="GFN09935.1"/>
    <property type="molecule type" value="Genomic_DNA"/>
</dbReference>
<evidence type="ECO:0000313" key="3">
    <source>
        <dbReference type="Proteomes" id="UP000498740"/>
    </source>
</evidence>
<dbReference type="SUPFAM" id="SSF53244">
    <property type="entry name" value="MurD-like peptide ligases, peptide-binding domain"/>
    <property type="match status" value="1"/>
</dbReference>
<dbReference type="Proteomes" id="UP000498740">
    <property type="component" value="Unassembled WGS sequence"/>
</dbReference>
<sequence length="144" mass="15367">MAERGHIPEPDGERLRARLAATSWPGRLELVPHARLDDWTGRVLLEGATNPQGAATVAPEILHHARADGHSGPPVLVFAAMDDKDVVGMLAPLPSHWPLVSPAPARTRPRRATLAAPGRRPCLPDSQTPHRRCAGPPNSPDPAA</sequence>
<dbReference type="AlphaFoldDB" id="A0A7J0D794"/>
<feature type="compositionally biased region" description="Low complexity" evidence="1">
    <location>
        <begin position="102"/>
        <end position="121"/>
    </location>
</feature>
<reference evidence="2 3" key="1">
    <citation type="submission" date="2020-05" db="EMBL/GenBank/DDBJ databases">
        <title>Whole genome shotgun sequence of Streptomyces microflavus NBRC 13062.</title>
        <authorList>
            <person name="Komaki H."/>
            <person name="Tamura T."/>
        </authorList>
    </citation>
    <scope>NUCLEOTIDE SEQUENCE [LARGE SCALE GENOMIC DNA]</scope>
    <source>
        <strain evidence="2 3">NBRC 13062</strain>
    </source>
</reference>
<protein>
    <submittedName>
        <fullName evidence="2">Uncharacterized protein</fullName>
    </submittedName>
</protein>